<feature type="compositionally biased region" description="Basic and acidic residues" evidence="1">
    <location>
        <begin position="33"/>
        <end position="47"/>
    </location>
</feature>
<reference evidence="3 4" key="1">
    <citation type="submission" date="2020-05" db="EMBL/GenBank/DDBJ databases">
        <title>MicrobeNet Type strains.</title>
        <authorList>
            <person name="Nicholson A.C."/>
        </authorList>
    </citation>
    <scope>NUCLEOTIDE SEQUENCE [LARGE SCALE GENOMIC DNA]</scope>
    <source>
        <strain evidence="3 4">ATCC 700815</strain>
    </source>
</reference>
<dbReference type="Proteomes" id="UP000542973">
    <property type="component" value="Unassembled WGS sequence"/>
</dbReference>
<dbReference type="RefSeq" id="WP_053822921.1">
    <property type="nucleotide sequence ID" value="NZ_CP083438.1"/>
</dbReference>
<dbReference type="Gene3D" id="3.40.710.10">
    <property type="entry name" value="DD-peptidase/beta-lactamase superfamily"/>
    <property type="match status" value="1"/>
</dbReference>
<evidence type="ECO:0000256" key="1">
    <source>
        <dbReference type="SAM" id="MobiDB-lite"/>
    </source>
</evidence>
<protein>
    <submittedName>
        <fullName evidence="3">Serine hydrolase</fullName>
    </submittedName>
</protein>
<dbReference type="SUPFAM" id="SSF56601">
    <property type="entry name" value="beta-lactamase/transpeptidase-like"/>
    <property type="match status" value="1"/>
</dbReference>
<proteinExistence type="predicted"/>
<evidence type="ECO:0000313" key="4">
    <source>
        <dbReference type="Proteomes" id="UP000542973"/>
    </source>
</evidence>
<organism evidence="3 4">
    <name type="scientific">Cupriavidus gilardii</name>
    <dbReference type="NCBI Taxonomy" id="82541"/>
    <lineage>
        <taxon>Bacteria</taxon>
        <taxon>Pseudomonadati</taxon>
        <taxon>Pseudomonadota</taxon>
        <taxon>Betaproteobacteria</taxon>
        <taxon>Burkholderiales</taxon>
        <taxon>Burkholderiaceae</taxon>
        <taxon>Cupriavidus</taxon>
    </lineage>
</organism>
<dbReference type="EMBL" id="JABEMD010000015">
    <property type="protein sequence ID" value="NNH11431.1"/>
    <property type="molecule type" value="Genomic_DNA"/>
</dbReference>
<dbReference type="PANTHER" id="PTHR43283:SF7">
    <property type="entry name" value="BETA-LACTAMASE-RELATED DOMAIN-CONTAINING PROTEIN"/>
    <property type="match status" value="1"/>
</dbReference>
<dbReference type="Pfam" id="PF00144">
    <property type="entry name" value="Beta-lactamase"/>
    <property type="match status" value="1"/>
</dbReference>
<comment type="caution">
    <text evidence="3">The sequence shown here is derived from an EMBL/GenBank/DDBJ whole genome shotgun (WGS) entry which is preliminary data.</text>
</comment>
<keyword evidence="3" id="KW-0378">Hydrolase</keyword>
<dbReference type="AlphaFoldDB" id="A0A849B715"/>
<sequence>MPTRSPGLATAIRRHWPCFAVALIVASPAASQVRDERPTSPVAEHEVMQGFPPSPERQLSRGSGLRPPYMRWAFRHAREMSATAGIRHADRPLALDGQPDTGLDGTTFTVGDKTVSLADYLRDTHTDGFIVLHQGRIVYERYLAGFGPYQPHIWASMTKSVTGLLAAMLIEQGKLDPQARLAQYVPELAGNPFGEATVQQNLDMEVPVGYPEGLPPDLGLFGAVGIVPRKPDAPDTIYDFLKVVHATGRPDHSVDGGVWYYQNGSPEAVAWALRRITGKSWSQLVSEMIWSRFADDDAYVQVDRLTTEMASGGMNSTLRDAARFAEAVRRAAAGDGSAGISPAAVRIALKPATNQARFARGNTTPGRDGYGYRNYWFQRNDGDGSVEASGRFGQKIYINPAKGLTVVKFSASPDGAARATSAAGLRKRDDPARVLESSEAMVAAALAIHRAVGR</sequence>
<dbReference type="GO" id="GO:0016787">
    <property type="term" value="F:hydrolase activity"/>
    <property type="evidence" value="ECO:0007669"/>
    <property type="project" value="UniProtKB-KW"/>
</dbReference>
<feature type="domain" description="Beta-lactamase-related" evidence="2">
    <location>
        <begin position="128"/>
        <end position="423"/>
    </location>
</feature>
<dbReference type="InterPro" id="IPR001466">
    <property type="entry name" value="Beta-lactam-related"/>
</dbReference>
<dbReference type="InterPro" id="IPR012338">
    <property type="entry name" value="Beta-lactam/transpept-like"/>
</dbReference>
<evidence type="ECO:0000313" key="3">
    <source>
        <dbReference type="EMBL" id="NNH11431.1"/>
    </source>
</evidence>
<evidence type="ECO:0000259" key="2">
    <source>
        <dbReference type="Pfam" id="PF00144"/>
    </source>
</evidence>
<name>A0A849B715_9BURK</name>
<feature type="region of interest" description="Disordered" evidence="1">
    <location>
        <begin position="30"/>
        <end position="64"/>
    </location>
</feature>
<gene>
    <name evidence="3" type="ORF">HLB16_11120</name>
</gene>
<dbReference type="InterPro" id="IPR050789">
    <property type="entry name" value="Diverse_Enzym_Activities"/>
</dbReference>
<accession>A0A849B715</accession>
<dbReference type="PANTHER" id="PTHR43283">
    <property type="entry name" value="BETA-LACTAMASE-RELATED"/>
    <property type="match status" value="1"/>
</dbReference>